<reference evidence="1" key="1">
    <citation type="submission" date="2022-10" db="EMBL/GenBank/DDBJ databases">
        <title>The WGS of Solirubrobacter ginsenosidimutans DSM 21036.</title>
        <authorList>
            <person name="Jiang Z."/>
        </authorList>
    </citation>
    <scope>NUCLEOTIDE SEQUENCE</scope>
    <source>
        <strain evidence="1">DSM 21036</strain>
    </source>
</reference>
<protein>
    <submittedName>
        <fullName evidence="1">Pyridoxamine 5'-phosphate oxidase family protein</fullName>
    </submittedName>
</protein>
<name>A0A9X3MQH2_9ACTN</name>
<organism evidence="1 2">
    <name type="scientific">Solirubrobacter ginsenosidimutans</name>
    <dbReference type="NCBI Taxonomy" id="490573"/>
    <lineage>
        <taxon>Bacteria</taxon>
        <taxon>Bacillati</taxon>
        <taxon>Actinomycetota</taxon>
        <taxon>Thermoleophilia</taxon>
        <taxon>Solirubrobacterales</taxon>
        <taxon>Solirubrobacteraceae</taxon>
        <taxon>Solirubrobacter</taxon>
    </lineage>
</organism>
<gene>
    <name evidence="1" type="ORF">OM076_10015</name>
</gene>
<dbReference type="RefSeq" id="WP_270039532.1">
    <property type="nucleotide sequence ID" value="NZ_JAPDOD010000006.1"/>
</dbReference>
<sequence>MAFHPGELAVQERAGVLDRAAQLSGMFTDVVPPSAVEFLEDQPWIVLGAADGEDRMWATVLYGRPGFVTVPTPSTVHIAALPLAGDPLEGALNGPVGGIALEPDTRRRMRLNGEARTAADGVTIALEQVYSNCPKYIATRYISAVAPPRPARHTGTLLDARAIELLGNADTAFVATRAPGHGVDASHRGGNPGFLRVVDEHTLEWPDYTGNSLFNTLGNIALDPATGLTVIDPETGTTLYLSGRAEVVWEDGGFPSAQRLVRYIVDATVRLEHAAPLRWALERPARNPPIDTGVTPRP</sequence>
<dbReference type="PANTHER" id="PTHR42815:SF2">
    <property type="entry name" value="FAD-BINDING, PUTATIVE (AFU_ORTHOLOGUE AFUA_6G07600)-RELATED"/>
    <property type="match status" value="1"/>
</dbReference>
<dbReference type="Gene3D" id="2.30.110.10">
    <property type="entry name" value="Electron Transport, Fmn-binding Protein, Chain A"/>
    <property type="match status" value="1"/>
</dbReference>
<dbReference type="InterPro" id="IPR012349">
    <property type="entry name" value="Split_barrel_FMN-bd"/>
</dbReference>
<keyword evidence="2" id="KW-1185">Reference proteome</keyword>
<evidence type="ECO:0000313" key="1">
    <source>
        <dbReference type="EMBL" id="MDA0160599.1"/>
    </source>
</evidence>
<dbReference type="PANTHER" id="PTHR42815">
    <property type="entry name" value="FAD-BINDING, PUTATIVE (AFU_ORTHOLOGUE AFUA_6G07600)-RELATED"/>
    <property type="match status" value="1"/>
</dbReference>
<dbReference type="Proteomes" id="UP001149140">
    <property type="component" value="Unassembled WGS sequence"/>
</dbReference>
<dbReference type="SUPFAM" id="SSF50475">
    <property type="entry name" value="FMN-binding split barrel"/>
    <property type="match status" value="1"/>
</dbReference>
<comment type="caution">
    <text evidence="1">The sequence shown here is derived from an EMBL/GenBank/DDBJ whole genome shotgun (WGS) entry which is preliminary data.</text>
</comment>
<evidence type="ECO:0000313" key="2">
    <source>
        <dbReference type="Proteomes" id="UP001149140"/>
    </source>
</evidence>
<proteinExistence type="predicted"/>
<accession>A0A9X3MQH2</accession>
<dbReference type="AlphaFoldDB" id="A0A9X3MQH2"/>
<dbReference type="EMBL" id="JAPDOD010000006">
    <property type="protein sequence ID" value="MDA0160599.1"/>
    <property type="molecule type" value="Genomic_DNA"/>
</dbReference>